<dbReference type="EC" id="2.7.11.1" evidence="1"/>
<keyword evidence="4 9" id="KW-0547">Nucleotide-binding</keyword>
<keyword evidence="5 12" id="KW-0418">Kinase</keyword>
<feature type="region of interest" description="Disordered" evidence="10">
    <location>
        <begin position="276"/>
        <end position="303"/>
    </location>
</feature>
<dbReference type="Proteomes" id="UP000018144">
    <property type="component" value="Unassembled WGS sequence"/>
</dbReference>
<evidence type="ECO:0000313" key="13">
    <source>
        <dbReference type="Proteomes" id="UP000018144"/>
    </source>
</evidence>
<dbReference type="SMART" id="SM00220">
    <property type="entry name" value="S_TKc"/>
    <property type="match status" value="1"/>
</dbReference>
<dbReference type="PANTHER" id="PTHR47634:SF9">
    <property type="entry name" value="PROTEIN KINASE DOMAIN-CONTAINING PROTEIN-RELATED"/>
    <property type="match status" value="1"/>
</dbReference>
<dbReference type="GO" id="GO:0004674">
    <property type="term" value="F:protein serine/threonine kinase activity"/>
    <property type="evidence" value="ECO:0007669"/>
    <property type="project" value="UniProtKB-KW"/>
</dbReference>
<evidence type="ECO:0000256" key="8">
    <source>
        <dbReference type="ARBA" id="ARBA00048679"/>
    </source>
</evidence>
<dbReference type="InterPro" id="IPR000719">
    <property type="entry name" value="Prot_kinase_dom"/>
</dbReference>
<dbReference type="InterPro" id="IPR051334">
    <property type="entry name" value="SRPK"/>
</dbReference>
<keyword evidence="6 9" id="KW-0067">ATP-binding</keyword>
<evidence type="ECO:0000256" key="9">
    <source>
        <dbReference type="PROSITE-ProRule" id="PRU10141"/>
    </source>
</evidence>
<dbReference type="Gene3D" id="1.10.510.10">
    <property type="entry name" value="Transferase(Phosphotransferase) domain 1"/>
    <property type="match status" value="1"/>
</dbReference>
<evidence type="ECO:0000259" key="11">
    <source>
        <dbReference type="PROSITE" id="PS50011"/>
    </source>
</evidence>
<dbReference type="STRING" id="1076935.U4LSM7"/>
<dbReference type="SUPFAM" id="SSF56112">
    <property type="entry name" value="Protein kinase-like (PK-like)"/>
    <property type="match status" value="1"/>
</dbReference>
<dbReference type="eggNOG" id="KOG1290">
    <property type="taxonomic scope" value="Eukaryota"/>
</dbReference>
<evidence type="ECO:0000256" key="2">
    <source>
        <dbReference type="ARBA" id="ARBA00022527"/>
    </source>
</evidence>
<dbReference type="PROSITE" id="PS00107">
    <property type="entry name" value="PROTEIN_KINASE_ATP"/>
    <property type="match status" value="1"/>
</dbReference>
<dbReference type="Gene3D" id="3.30.200.20">
    <property type="entry name" value="Phosphorylase Kinase, domain 1"/>
    <property type="match status" value="1"/>
</dbReference>
<dbReference type="GO" id="GO:0050684">
    <property type="term" value="P:regulation of mRNA processing"/>
    <property type="evidence" value="ECO:0007669"/>
    <property type="project" value="TreeGrafter"/>
</dbReference>
<dbReference type="GO" id="GO:0005524">
    <property type="term" value="F:ATP binding"/>
    <property type="evidence" value="ECO:0007669"/>
    <property type="project" value="UniProtKB-UniRule"/>
</dbReference>
<organism evidence="12 13">
    <name type="scientific">Pyronema omphalodes (strain CBS 100304)</name>
    <name type="common">Pyronema confluens</name>
    <dbReference type="NCBI Taxonomy" id="1076935"/>
    <lineage>
        <taxon>Eukaryota</taxon>
        <taxon>Fungi</taxon>
        <taxon>Dikarya</taxon>
        <taxon>Ascomycota</taxon>
        <taxon>Pezizomycotina</taxon>
        <taxon>Pezizomycetes</taxon>
        <taxon>Pezizales</taxon>
        <taxon>Pyronemataceae</taxon>
        <taxon>Pyronema</taxon>
    </lineage>
</organism>
<comment type="catalytic activity">
    <reaction evidence="8">
        <text>L-seryl-[protein] + ATP = O-phospho-L-seryl-[protein] + ADP + H(+)</text>
        <dbReference type="Rhea" id="RHEA:17989"/>
        <dbReference type="Rhea" id="RHEA-COMP:9863"/>
        <dbReference type="Rhea" id="RHEA-COMP:11604"/>
        <dbReference type="ChEBI" id="CHEBI:15378"/>
        <dbReference type="ChEBI" id="CHEBI:29999"/>
        <dbReference type="ChEBI" id="CHEBI:30616"/>
        <dbReference type="ChEBI" id="CHEBI:83421"/>
        <dbReference type="ChEBI" id="CHEBI:456216"/>
        <dbReference type="EC" id="2.7.11.1"/>
    </reaction>
</comment>
<keyword evidence="2" id="KW-0723">Serine/threonine-protein kinase</keyword>
<evidence type="ECO:0000256" key="4">
    <source>
        <dbReference type="ARBA" id="ARBA00022741"/>
    </source>
</evidence>
<feature type="compositionally biased region" description="Basic and acidic residues" evidence="10">
    <location>
        <begin position="284"/>
        <end position="295"/>
    </location>
</feature>
<keyword evidence="13" id="KW-1185">Reference proteome</keyword>
<feature type="domain" description="Protein kinase" evidence="11">
    <location>
        <begin position="37"/>
        <end position="542"/>
    </location>
</feature>
<evidence type="ECO:0000256" key="7">
    <source>
        <dbReference type="ARBA" id="ARBA00047899"/>
    </source>
</evidence>
<comment type="catalytic activity">
    <reaction evidence="7">
        <text>L-threonyl-[protein] + ATP = O-phospho-L-threonyl-[protein] + ADP + H(+)</text>
        <dbReference type="Rhea" id="RHEA:46608"/>
        <dbReference type="Rhea" id="RHEA-COMP:11060"/>
        <dbReference type="Rhea" id="RHEA-COMP:11605"/>
        <dbReference type="ChEBI" id="CHEBI:15378"/>
        <dbReference type="ChEBI" id="CHEBI:30013"/>
        <dbReference type="ChEBI" id="CHEBI:30616"/>
        <dbReference type="ChEBI" id="CHEBI:61977"/>
        <dbReference type="ChEBI" id="CHEBI:456216"/>
        <dbReference type="EC" id="2.7.11.1"/>
    </reaction>
</comment>
<accession>U4LSM7</accession>
<dbReference type="OMA" id="ELLECEW"/>
<dbReference type="Pfam" id="PF00069">
    <property type="entry name" value="Pkinase"/>
    <property type="match status" value="2"/>
</dbReference>
<gene>
    <name evidence="12" type="ORF">PCON_12982</name>
</gene>
<dbReference type="GO" id="GO:0000245">
    <property type="term" value="P:spliceosomal complex assembly"/>
    <property type="evidence" value="ECO:0007669"/>
    <property type="project" value="TreeGrafter"/>
</dbReference>
<evidence type="ECO:0000256" key="5">
    <source>
        <dbReference type="ARBA" id="ARBA00022777"/>
    </source>
</evidence>
<dbReference type="PROSITE" id="PS50011">
    <property type="entry name" value="PROTEIN_KINASE_DOM"/>
    <property type="match status" value="1"/>
</dbReference>
<dbReference type="PANTHER" id="PTHR47634">
    <property type="entry name" value="PROTEIN KINASE DOMAIN-CONTAINING PROTEIN-RELATED"/>
    <property type="match status" value="1"/>
</dbReference>
<evidence type="ECO:0000256" key="6">
    <source>
        <dbReference type="ARBA" id="ARBA00022840"/>
    </source>
</evidence>
<dbReference type="AlphaFoldDB" id="U4LSM7"/>
<feature type="binding site" evidence="9">
    <location>
        <position position="66"/>
    </location>
    <ligand>
        <name>ATP</name>
        <dbReference type="ChEBI" id="CHEBI:30616"/>
    </ligand>
</feature>
<dbReference type="EMBL" id="HF935830">
    <property type="protein sequence ID" value="CCX32350.1"/>
    <property type="molecule type" value="Genomic_DNA"/>
</dbReference>
<name>U4LSM7_PYROM</name>
<evidence type="ECO:0000256" key="10">
    <source>
        <dbReference type="SAM" id="MobiDB-lite"/>
    </source>
</evidence>
<keyword evidence="3" id="KW-0808">Transferase</keyword>
<dbReference type="InterPro" id="IPR011009">
    <property type="entry name" value="Kinase-like_dom_sf"/>
</dbReference>
<evidence type="ECO:0000256" key="3">
    <source>
        <dbReference type="ARBA" id="ARBA00022679"/>
    </source>
</evidence>
<proteinExistence type="predicted"/>
<sequence length="545" mass="60941">MLPISPPPTPTTELSSNYKPGHYHPIHFGDLFKNGRYKVIRKLGYGSFATVWLAHDNEKHRYVALKVIVSKDSHKTSELSILQKITSLATTSSHPGRHHITILLDHFFHLGPNGRHLCLIFEIMGPSSASMVRELDCNQTPERKYESPKKYALPMVKRLLRHTLLGLGFLHENGIVHGDLNPGNLLFSVALRNAGEEELRQQVELGTSLLGTEKRGTSLGLKDVTNVMKVAMTLVTTTAAKEEENGKLKPKIKLKKLDGSGSRIANGFLRWFKSKRKPGSKARKTGENDKNDTPKADFPSTKNAVPQYLAVPQSLAKFVDPKNFTVKISDFGGEKAITPSYLCPPEMIVPQTETETETNMSNTPLHQTNTNTPPLPTPKADIWAIGCLIYEFLTGTSLFDLSQGTTPERLLDLQMVLMEEVIGPMPEGMWRGWGRGGRYFGVGEADEGDKVDELGEDDEVSKVSKVSKVDERRKRRRRGANIAQLGIVGDQSQSLEQRFEKHKSASLSTEESNQALKVMRWILCYDAEKRPTARELLECEWFNGE</sequence>
<evidence type="ECO:0000313" key="12">
    <source>
        <dbReference type="EMBL" id="CCX32350.1"/>
    </source>
</evidence>
<dbReference type="OrthoDB" id="5979581at2759"/>
<reference evidence="12 13" key="1">
    <citation type="journal article" date="2013" name="PLoS Genet.">
        <title>The genome and development-dependent transcriptomes of Pyronema confluens: a window into fungal evolution.</title>
        <authorList>
            <person name="Traeger S."/>
            <person name="Altegoer F."/>
            <person name="Freitag M."/>
            <person name="Gabaldon T."/>
            <person name="Kempken F."/>
            <person name="Kumar A."/>
            <person name="Marcet-Houben M."/>
            <person name="Poggeler S."/>
            <person name="Stajich J.E."/>
            <person name="Nowrousian M."/>
        </authorList>
    </citation>
    <scope>NUCLEOTIDE SEQUENCE [LARGE SCALE GENOMIC DNA]</scope>
    <source>
        <strain evidence="13">CBS 100304</strain>
        <tissue evidence="12">Vegetative mycelium</tissue>
    </source>
</reference>
<protein>
    <recommendedName>
        <fullName evidence="1">non-specific serine/threonine protein kinase</fullName>
        <ecNumber evidence="1">2.7.11.1</ecNumber>
    </recommendedName>
</protein>
<dbReference type="InterPro" id="IPR017441">
    <property type="entry name" value="Protein_kinase_ATP_BS"/>
</dbReference>
<evidence type="ECO:0000256" key="1">
    <source>
        <dbReference type="ARBA" id="ARBA00012513"/>
    </source>
</evidence>